<accession>A0AB39XBD2</accession>
<evidence type="ECO:0000313" key="1">
    <source>
        <dbReference type="EMBL" id="XDV55295.1"/>
    </source>
</evidence>
<proteinExistence type="predicted"/>
<protein>
    <submittedName>
        <fullName evidence="1">Uncharacterized protein</fullName>
    </submittedName>
</protein>
<organism evidence="1">
    <name type="scientific">Bradyrhizobium sp. LLZ17</name>
    <dbReference type="NCBI Taxonomy" id="3239388"/>
    <lineage>
        <taxon>Bacteria</taxon>
        <taxon>Pseudomonadati</taxon>
        <taxon>Pseudomonadota</taxon>
        <taxon>Alphaproteobacteria</taxon>
        <taxon>Hyphomicrobiales</taxon>
        <taxon>Nitrobacteraceae</taxon>
        <taxon>Bradyrhizobium</taxon>
    </lineage>
</organism>
<reference evidence="1" key="1">
    <citation type="submission" date="2024-08" db="EMBL/GenBank/DDBJ databases">
        <authorList>
            <person name="Chaddad Z."/>
            <person name="Lamrabet M."/>
            <person name="Bouhnik O."/>
            <person name="Alami S."/>
            <person name="Wipf D."/>
            <person name="Courty P.E."/>
            <person name="Missbah El Idrissi M."/>
        </authorList>
    </citation>
    <scope>NUCLEOTIDE SEQUENCE</scope>
    <source>
        <strain evidence="1">LLZ17</strain>
    </source>
</reference>
<gene>
    <name evidence="1" type="ORF">AB8Z38_21050</name>
</gene>
<name>A0AB39XBD2_9BRAD</name>
<dbReference type="AlphaFoldDB" id="A0AB39XBD2"/>
<dbReference type="EMBL" id="CP165734">
    <property type="protein sequence ID" value="XDV55295.1"/>
    <property type="molecule type" value="Genomic_DNA"/>
</dbReference>
<dbReference type="RefSeq" id="WP_369719747.1">
    <property type="nucleotide sequence ID" value="NZ_CP165734.1"/>
</dbReference>
<sequence>MAFERAFMKQASWTAITIVDAARKVRQKRFVLDGEAVVLGIDASCSTAKPSCLASMVSRLTGPLREDTSASAAFSALLLMESLQSTVDRQASAA</sequence>